<organism evidence="2 3">
    <name type="scientific">Malassezia equina</name>
    <dbReference type="NCBI Taxonomy" id="1381935"/>
    <lineage>
        <taxon>Eukaryota</taxon>
        <taxon>Fungi</taxon>
        <taxon>Dikarya</taxon>
        <taxon>Basidiomycota</taxon>
        <taxon>Ustilaginomycotina</taxon>
        <taxon>Malasseziomycetes</taxon>
        <taxon>Malasseziales</taxon>
        <taxon>Malasseziaceae</taxon>
        <taxon>Malassezia</taxon>
    </lineage>
</organism>
<dbReference type="EMBL" id="CP119900">
    <property type="protein sequence ID" value="WFD21755.1"/>
    <property type="molecule type" value="Genomic_DNA"/>
</dbReference>
<dbReference type="Pfam" id="PF09419">
    <property type="entry name" value="PGP_phosphatase"/>
    <property type="match status" value="1"/>
</dbReference>
<accession>A0AAF0EBZ9</accession>
<dbReference type="GO" id="GO:0008962">
    <property type="term" value="F:phosphatidylglycerophosphatase activity"/>
    <property type="evidence" value="ECO:0007669"/>
    <property type="project" value="UniProtKB-EC"/>
</dbReference>
<dbReference type="EC" id="3.1.3.27" evidence="2"/>
<dbReference type="InterPro" id="IPR027706">
    <property type="entry name" value="PGP_Pase"/>
</dbReference>
<proteinExistence type="predicted"/>
<dbReference type="Proteomes" id="UP001214415">
    <property type="component" value="Chromosome 1"/>
</dbReference>
<sequence>MNAPGLVAVAQAFVRPGVLVPHLQVACVRYIVYDKDNCLTRPHEDTLAPDLQITWDECKSVFGEDNLLIVSNSAGSSKDPTGLAAEQVSSKLGVPILCHAVKKPGRACAQQVVDYMTSQHLRSSDAAQVPRLLVVGDRITTDMAFSYRIASLLRRTYPHEQDLCVGVLTHELWGREKLGTRVMRLLENTVLRQLVRVGIPPGGTWSARGAPAPAYGAWVRAPMPARAPALPARRPTPMLVEAWRAIVRETLGSVGRVRELTWSVLTNAPTRSWRSTWRKPQQPPRAPWSRFMSTSACVRRAASHEKPVPRRVPRGEAPKAPRAPSTWMGIPRIQWLMALATLILLPLGFMGGMKLSELVERWRIGDLSHEGETLVDPAPAPEPVPEPEVEETHVQLRKKIASLELEHFHLRHERAVLDDKLARLAERSV</sequence>
<dbReference type="AlphaFoldDB" id="A0AAF0EBZ9"/>
<name>A0AAF0EBZ9_9BASI</name>
<evidence type="ECO:0000313" key="3">
    <source>
        <dbReference type="Proteomes" id="UP001214415"/>
    </source>
</evidence>
<reference evidence="2" key="1">
    <citation type="submission" date="2023-03" db="EMBL/GenBank/DDBJ databases">
        <title>Mating type loci evolution in Malassezia.</title>
        <authorList>
            <person name="Coelho M.A."/>
        </authorList>
    </citation>
    <scope>NUCLEOTIDE SEQUENCE</scope>
    <source>
        <strain evidence="2">CBS 12830</strain>
    </source>
</reference>
<keyword evidence="3" id="KW-1185">Reference proteome</keyword>
<protein>
    <submittedName>
        <fullName evidence="2">Phosphatidylglycerophosphatase</fullName>
        <ecNumber evidence="2">3.1.3.27</ecNumber>
    </submittedName>
</protein>
<feature type="region of interest" description="Disordered" evidence="1">
    <location>
        <begin position="302"/>
        <end position="323"/>
    </location>
</feature>
<feature type="compositionally biased region" description="Basic and acidic residues" evidence="1">
    <location>
        <begin position="302"/>
        <end position="319"/>
    </location>
</feature>
<evidence type="ECO:0000313" key="2">
    <source>
        <dbReference type="EMBL" id="WFD21755.1"/>
    </source>
</evidence>
<gene>
    <name evidence="2" type="ORF">MEQU1_000411</name>
</gene>
<keyword evidence="2" id="KW-0378">Hydrolase</keyword>
<evidence type="ECO:0000256" key="1">
    <source>
        <dbReference type="SAM" id="MobiDB-lite"/>
    </source>
</evidence>